<dbReference type="Proteomes" id="UP000198619">
    <property type="component" value="Unassembled WGS sequence"/>
</dbReference>
<dbReference type="STRING" id="84698.SAMN04488528_103710"/>
<sequence length="115" mass="13740">MRTCMMILLMFTIMNVFLGISFCFNIFKKLNNVMLKIRAWINLDLREIIDKNYDRTLKMLAIDHFVLAILSILLEIALVIVYYYKISSKVGYIVLYISIIVIWIYNHMFMEKLKS</sequence>
<gene>
    <name evidence="2" type="ORF">SAMN04488528_103710</name>
</gene>
<reference evidence="2 3" key="1">
    <citation type="submission" date="2016-10" db="EMBL/GenBank/DDBJ databases">
        <authorList>
            <person name="de Groot N.N."/>
        </authorList>
    </citation>
    <scope>NUCLEOTIDE SEQUENCE [LARGE SCALE GENOMIC DNA]</scope>
    <source>
        <strain evidence="2 3">DSM 12271</strain>
    </source>
</reference>
<keyword evidence="1" id="KW-1133">Transmembrane helix</keyword>
<proteinExistence type="predicted"/>
<keyword evidence="3" id="KW-1185">Reference proteome</keyword>
<evidence type="ECO:0000256" key="1">
    <source>
        <dbReference type="SAM" id="Phobius"/>
    </source>
</evidence>
<keyword evidence="1" id="KW-0812">Transmembrane</keyword>
<dbReference type="EMBL" id="FOKI01000037">
    <property type="protein sequence ID" value="SFB37330.1"/>
    <property type="molecule type" value="Genomic_DNA"/>
</dbReference>
<feature type="transmembrane region" description="Helical" evidence="1">
    <location>
        <begin position="90"/>
        <end position="109"/>
    </location>
</feature>
<accession>A0A1I1ALP1</accession>
<dbReference type="AlphaFoldDB" id="A0A1I1ALP1"/>
<feature type="transmembrane region" description="Helical" evidence="1">
    <location>
        <begin position="6"/>
        <end position="27"/>
    </location>
</feature>
<dbReference type="RefSeq" id="WP_090042717.1">
    <property type="nucleotide sequence ID" value="NZ_FOKI01000037.1"/>
</dbReference>
<keyword evidence="1" id="KW-0472">Membrane</keyword>
<protein>
    <submittedName>
        <fullName evidence="2">Uncharacterized protein</fullName>
    </submittedName>
</protein>
<name>A0A1I1ALP1_9CLOT</name>
<evidence type="ECO:0000313" key="3">
    <source>
        <dbReference type="Proteomes" id="UP000198619"/>
    </source>
</evidence>
<feature type="transmembrane region" description="Helical" evidence="1">
    <location>
        <begin position="65"/>
        <end position="84"/>
    </location>
</feature>
<evidence type="ECO:0000313" key="2">
    <source>
        <dbReference type="EMBL" id="SFB37330.1"/>
    </source>
</evidence>
<organism evidence="2 3">
    <name type="scientific">Clostridium frigidicarnis</name>
    <dbReference type="NCBI Taxonomy" id="84698"/>
    <lineage>
        <taxon>Bacteria</taxon>
        <taxon>Bacillati</taxon>
        <taxon>Bacillota</taxon>
        <taxon>Clostridia</taxon>
        <taxon>Eubacteriales</taxon>
        <taxon>Clostridiaceae</taxon>
        <taxon>Clostridium</taxon>
    </lineage>
</organism>